<gene>
    <name evidence="1" type="ORF">AW08_03887</name>
</gene>
<comment type="caution">
    <text evidence="1">The sequence shown here is derived from an EMBL/GenBank/DDBJ whole genome shotgun (WGS) entry which is preliminary data.</text>
</comment>
<dbReference type="AlphaFoldDB" id="A0A011MMT8"/>
<evidence type="ECO:0000313" key="1">
    <source>
        <dbReference type="EMBL" id="EXI63846.1"/>
    </source>
</evidence>
<organism evidence="1 2">
    <name type="scientific">Candidatus Accumulibacter adjunctus</name>
    <dbReference type="NCBI Taxonomy" id="1454001"/>
    <lineage>
        <taxon>Bacteria</taxon>
        <taxon>Pseudomonadati</taxon>
        <taxon>Pseudomonadota</taxon>
        <taxon>Betaproteobacteria</taxon>
        <taxon>Candidatus Accumulibacter</taxon>
    </lineage>
</organism>
<proteinExistence type="predicted"/>
<dbReference type="STRING" id="1454001.AW08_03887"/>
<dbReference type="Proteomes" id="UP000020218">
    <property type="component" value="Unassembled WGS sequence"/>
</dbReference>
<keyword evidence="2" id="KW-1185">Reference proteome</keyword>
<accession>A0A011MMT8</accession>
<name>A0A011MMT8_9PROT</name>
<evidence type="ECO:0000313" key="2">
    <source>
        <dbReference type="Proteomes" id="UP000020218"/>
    </source>
</evidence>
<dbReference type="EMBL" id="JFAX01000047">
    <property type="protein sequence ID" value="EXI63846.1"/>
    <property type="molecule type" value="Genomic_DNA"/>
</dbReference>
<reference evidence="1" key="1">
    <citation type="submission" date="2014-02" db="EMBL/GenBank/DDBJ databases">
        <title>Expanding our view of genomic diversity in Candidatus Accumulibacter clades.</title>
        <authorList>
            <person name="Skennerton C.T."/>
            <person name="Barr J.J."/>
            <person name="Slater F.R."/>
            <person name="Bond P.L."/>
            <person name="Tyson G.W."/>
        </authorList>
    </citation>
    <scope>NUCLEOTIDE SEQUENCE [LARGE SCALE GENOMIC DNA]</scope>
</reference>
<protein>
    <submittedName>
        <fullName evidence="1">Uncharacterized protein</fullName>
    </submittedName>
</protein>
<sequence>MPAWRAPRMPRRDDLACRALRPGDGCERLSRVRAARRRHLSGTLAAHACRRAARSRCPCPLLVSARVRPLWALQGATPGEGEAKPWPPAAYEFDKSCTGLGLAVVLDADPRRRAVCGAVAHRQDDCPRIAKGRAPGRRQAAALRSHVEDGRAGTAGAFERARPGAATNSSGRTCTKRCYARSRLRRMRPTASDHARSKRSRFITLSQAATKSRMNASCASLHA</sequence>